<dbReference type="InterPro" id="IPR049416">
    <property type="entry name" value="VinK-like_small"/>
</dbReference>
<proteinExistence type="predicted"/>
<comment type="caution">
    <text evidence="6">The sequence shown here is derived from an EMBL/GenBank/DDBJ whole genome shotgun (WGS) entry which is preliminary data.</text>
</comment>
<dbReference type="InterPro" id="IPR050858">
    <property type="entry name" value="Mal-CoA-ACP_Trans/PKS_FabD"/>
</dbReference>
<accession>A0A918BHS9</accession>
<dbReference type="SUPFAM" id="SSF52151">
    <property type="entry name" value="FabD/lysophospholipase-like"/>
    <property type="match status" value="1"/>
</dbReference>
<dbReference type="Proteomes" id="UP000656732">
    <property type="component" value="Unassembled WGS sequence"/>
</dbReference>
<reference evidence="6" key="1">
    <citation type="journal article" date="2014" name="Int. J. Syst. Evol. Microbiol.">
        <title>Complete genome sequence of Corynebacterium casei LMG S-19264T (=DSM 44701T), isolated from a smear-ripened cheese.</title>
        <authorList>
            <consortium name="US DOE Joint Genome Institute (JGI-PGF)"/>
            <person name="Walter F."/>
            <person name="Albersmeier A."/>
            <person name="Kalinowski J."/>
            <person name="Ruckert C."/>
        </authorList>
    </citation>
    <scope>NUCLEOTIDE SEQUENCE</scope>
    <source>
        <strain evidence="6">JCM 4403</strain>
    </source>
</reference>
<keyword evidence="2" id="KW-0808">Transferase</keyword>
<keyword evidence="3" id="KW-0012">Acyltransferase</keyword>
<sequence>MHMDSSTESSSRSAIVFPGMGAMSFADVGRFMVANPQARRLIAIAEEVLGYSLVDAYRKSEHDYSEAAQVAFLVNSLALAEWAETELGITPELCAGPSFGGKAAAAYTGCLPFSDAVLMTTRLAACQDAYFAEHHTDVVTHSFVRTPEPKLREVLAELDAREEWYEISCYVDHDLFMVSLREDSLEWFKKQVRSLGGLSLYTMRPPLHSALFAGLRRRAEDEVLGKLPFADPRMPVVSDHDGSLLTEGDQIRTLLLDGIVRPMRWPDVVAALRLKDVATVHVAGPDNLFGRVACTTDNFDVVRVNPRLALQPRSRPHADA</sequence>
<dbReference type="InterPro" id="IPR016035">
    <property type="entry name" value="Acyl_Trfase/lysoPLipase"/>
</dbReference>
<dbReference type="PANTHER" id="PTHR42681">
    <property type="entry name" value="MALONYL-COA-ACYL CARRIER PROTEIN TRANSACYLASE, MITOCHONDRIAL"/>
    <property type="match status" value="1"/>
</dbReference>
<dbReference type="EC" id="2.3.1.39" evidence="1"/>
<gene>
    <name evidence="6" type="ORF">GCM10010280_10900</name>
</gene>
<evidence type="ECO:0000256" key="4">
    <source>
        <dbReference type="ARBA" id="ARBA00048462"/>
    </source>
</evidence>
<dbReference type="RefSeq" id="WP_189556128.1">
    <property type="nucleotide sequence ID" value="NZ_BMTU01000002.1"/>
</dbReference>
<dbReference type="GO" id="GO:0006633">
    <property type="term" value="P:fatty acid biosynthetic process"/>
    <property type="evidence" value="ECO:0007669"/>
    <property type="project" value="TreeGrafter"/>
</dbReference>
<evidence type="ECO:0000256" key="3">
    <source>
        <dbReference type="ARBA" id="ARBA00023315"/>
    </source>
</evidence>
<dbReference type="EMBL" id="BMTU01000002">
    <property type="protein sequence ID" value="GGQ66681.1"/>
    <property type="molecule type" value="Genomic_DNA"/>
</dbReference>
<comment type="catalytic activity">
    <reaction evidence="4">
        <text>holo-[ACP] + malonyl-CoA = malonyl-[ACP] + CoA</text>
        <dbReference type="Rhea" id="RHEA:41792"/>
        <dbReference type="Rhea" id="RHEA-COMP:9623"/>
        <dbReference type="Rhea" id="RHEA-COMP:9685"/>
        <dbReference type="ChEBI" id="CHEBI:57287"/>
        <dbReference type="ChEBI" id="CHEBI:57384"/>
        <dbReference type="ChEBI" id="CHEBI:64479"/>
        <dbReference type="ChEBI" id="CHEBI:78449"/>
        <dbReference type="EC" id="2.3.1.39"/>
    </reaction>
</comment>
<organism evidence="6 7">
    <name type="scientific">Streptomyces pilosus</name>
    <dbReference type="NCBI Taxonomy" id="28893"/>
    <lineage>
        <taxon>Bacteria</taxon>
        <taxon>Bacillati</taxon>
        <taxon>Actinomycetota</taxon>
        <taxon>Actinomycetes</taxon>
        <taxon>Kitasatosporales</taxon>
        <taxon>Streptomycetaceae</taxon>
        <taxon>Streptomyces</taxon>
    </lineage>
</organism>
<evidence type="ECO:0000256" key="2">
    <source>
        <dbReference type="ARBA" id="ARBA00022679"/>
    </source>
</evidence>
<dbReference type="InterPro" id="IPR001227">
    <property type="entry name" value="Ac_transferase_dom_sf"/>
</dbReference>
<feature type="domain" description="Malonyl-CoA-[acyl-carrier-protein] transacylase small" evidence="5">
    <location>
        <begin position="142"/>
        <end position="203"/>
    </location>
</feature>
<protein>
    <recommendedName>
        <fullName evidence="1">[acyl-carrier-protein] S-malonyltransferase</fullName>
        <ecNumber evidence="1">2.3.1.39</ecNumber>
    </recommendedName>
</protein>
<dbReference type="Pfam" id="PF21124">
    <property type="entry name" value="VinK_C"/>
    <property type="match status" value="1"/>
</dbReference>
<evidence type="ECO:0000313" key="7">
    <source>
        <dbReference type="Proteomes" id="UP000656732"/>
    </source>
</evidence>
<evidence type="ECO:0000313" key="6">
    <source>
        <dbReference type="EMBL" id="GGQ66681.1"/>
    </source>
</evidence>
<keyword evidence="7" id="KW-1185">Reference proteome</keyword>
<evidence type="ECO:0000256" key="1">
    <source>
        <dbReference type="ARBA" id="ARBA00013258"/>
    </source>
</evidence>
<dbReference type="AlphaFoldDB" id="A0A918BHS9"/>
<dbReference type="PANTHER" id="PTHR42681:SF1">
    <property type="entry name" value="MALONYL-COA-ACYL CARRIER PROTEIN TRANSACYLASE, MITOCHONDRIAL"/>
    <property type="match status" value="1"/>
</dbReference>
<dbReference type="GO" id="GO:0004314">
    <property type="term" value="F:[acyl-carrier-protein] S-malonyltransferase activity"/>
    <property type="evidence" value="ECO:0007669"/>
    <property type="project" value="UniProtKB-EC"/>
</dbReference>
<dbReference type="Gene3D" id="3.40.366.10">
    <property type="entry name" value="Malonyl-Coenzyme A Acyl Carrier Protein, domain 2"/>
    <property type="match status" value="2"/>
</dbReference>
<evidence type="ECO:0000259" key="5">
    <source>
        <dbReference type="Pfam" id="PF21124"/>
    </source>
</evidence>
<reference evidence="6" key="2">
    <citation type="submission" date="2020-09" db="EMBL/GenBank/DDBJ databases">
        <authorList>
            <person name="Sun Q."/>
            <person name="Ohkuma M."/>
        </authorList>
    </citation>
    <scope>NUCLEOTIDE SEQUENCE</scope>
    <source>
        <strain evidence="6">JCM 4403</strain>
    </source>
</reference>
<name>A0A918BHS9_9ACTN</name>